<evidence type="ECO:0000259" key="5">
    <source>
        <dbReference type="PROSITE" id="PS50893"/>
    </source>
</evidence>
<feature type="domain" description="ABC transporter" evidence="5">
    <location>
        <begin position="4"/>
        <end position="230"/>
    </location>
</feature>
<protein>
    <submittedName>
        <fullName evidence="6">Metal ion ABC transporter, ATP-binding protein</fullName>
    </submittedName>
</protein>
<dbReference type="HOGENOM" id="CLU_000604_1_11_7"/>
<gene>
    <name evidence="6" type="ORF">CSUB8521_0047</name>
</gene>
<dbReference type="CDD" id="cd03235">
    <property type="entry name" value="ABC_Metallic_Cations"/>
    <property type="match status" value="1"/>
</dbReference>
<sequence>MELFQISNLNFFYDKELVLKNINLNYDNNDFLSIIGPNGGGKSTLIKLIFGLLKSKNIIKFKNINLSQIGYVPQNTLTNTNFTTRVLEVVLMGRVNHKMFGFYTKKDKELALDALKKVSMQDFWNKTINSLSGGQRQRVLIARALVGECKLLILDEPTASVDTKNAIQIFELLKQLHQDGIGIICISHDINITLAYSDKIAYLNKEIFIHKNIKDPNKIKYIKHLYQNHSHFCDVEMSLNSCLCKECDA</sequence>
<keyword evidence="3" id="KW-0547">Nucleotide-binding</keyword>
<dbReference type="RefSeq" id="WP_039662322.1">
    <property type="nucleotide sequence ID" value="NZ_CP007772.1"/>
</dbReference>
<dbReference type="Pfam" id="PF00005">
    <property type="entry name" value="ABC_tran"/>
    <property type="match status" value="1"/>
</dbReference>
<dbReference type="InterPro" id="IPR027417">
    <property type="entry name" value="P-loop_NTPase"/>
</dbReference>
<evidence type="ECO:0000256" key="1">
    <source>
        <dbReference type="ARBA" id="ARBA00005417"/>
    </source>
</evidence>
<keyword evidence="4 6" id="KW-0067">ATP-binding</keyword>
<evidence type="ECO:0000313" key="7">
    <source>
        <dbReference type="Proteomes" id="UP000031135"/>
    </source>
</evidence>
<dbReference type="InterPro" id="IPR003593">
    <property type="entry name" value="AAA+_ATPase"/>
</dbReference>
<dbReference type="OrthoDB" id="9806726at2"/>
<evidence type="ECO:0000256" key="4">
    <source>
        <dbReference type="ARBA" id="ARBA00022840"/>
    </source>
</evidence>
<comment type="similarity">
    <text evidence="1">Belongs to the ABC transporter superfamily.</text>
</comment>
<organism evidence="6 7">
    <name type="scientific">Campylobacter subantarcticus LMG 24374</name>
    <dbReference type="NCBI Taxonomy" id="1388751"/>
    <lineage>
        <taxon>Bacteria</taxon>
        <taxon>Pseudomonadati</taxon>
        <taxon>Campylobacterota</taxon>
        <taxon>Epsilonproteobacteria</taxon>
        <taxon>Campylobacterales</taxon>
        <taxon>Campylobacteraceae</taxon>
        <taxon>Campylobacter</taxon>
    </lineage>
</organism>
<evidence type="ECO:0000256" key="2">
    <source>
        <dbReference type="ARBA" id="ARBA00022448"/>
    </source>
</evidence>
<dbReference type="PANTHER" id="PTHR42734:SF17">
    <property type="entry name" value="METAL TRANSPORT SYSTEM ATP-BINDING PROTEIN TM_0124-RELATED"/>
    <property type="match status" value="1"/>
</dbReference>
<dbReference type="InterPro" id="IPR050153">
    <property type="entry name" value="Metal_Ion_Import_ABC"/>
</dbReference>
<dbReference type="PROSITE" id="PS50893">
    <property type="entry name" value="ABC_TRANSPORTER_2"/>
    <property type="match status" value="1"/>
</dbReference>
<proteinExistence type="inferred from homology"/>
<dbReference type="FunFam" id="3.40.50.300:FF:000134">
    <property type="entry name" value="Iron-enterobactin ABC transporter ATP-binding protein"/>
    <property type="match status" value="1"/>
</dbReference>
<evidence type="ECO:0000256" key="3">
    <source>
        <dbReference type="ARBA" id="ARBA00022741"/>
    </source>
</evidence>
<dbReference type="EMBL" id="CP007772">
    <property type="protein sequence ID" value="AJC89951.1"/>
    <property type="molecule type" value="Genomic_DNA"/>
</dbReference>
<dbReference type="KEGG" id="csm:CSUB8521_0047"/>
<dbReference type="SUPFAM" id="SSF52540">
    <property type="entry name" value="P-loop containing nucleoside triphosphate hydrolases"/>
    <property type="match status" value="1"/>
</dbReference>
<dbReference type="PROSITE" id="PS00211">
    <property type="entry name" value="ABC_TRANSPORTER_1"/>
    <property type="match status" value="1"/>
</dbReference>
<dbReference type="GO" id="GO:0005524">
    <property type="term" value="F:ATP binding"/>
    <property type="evidence" value="ECO:0007669"/>
    <property type="project" value="UniProtKB-KW"/>
</dbReference>
<dbReference type="GO" id="GO:0016887">
    <property type="term" value="F:ATP hydrolysis activity"/>
    <property type="evidence" value="ECO:0007669"/>
    <property type="project" value="InterPro"/>
</dbReference>
<dbReference type="Proteomes" id="UP000031135">
    <property type="component" value="Chromosome"/>
</dbReference>
<name>A0A0A8H794_9BACT</name>
<dbReference type="AlphaFoldDB" id="A0A0A8H794"/>
<evidence type="ECO:0000313" key="6">
    <source>
        <dbReference type="EMBL" id="AJC89951.1"/>
    </source>
</evidence>
<accession>A0A0A8H794</accession>
<keyword evidence="2" id="KW-0813">Transport</keyword>
<dbReference type="InterPro" id="IPR003439">
    <property type="entry name" value="ABC_transporter-like_ATP-bd"/>
</dbReference>
<dbReference type="PANTHER" id="PTHR42734">
    <property type="entry name" value="METAL TRANSPORT SYSTEM ATP-BINDING PROTEIN TM_0124-RELATED"/>
    <property type="match status" value="1"/>
</dbReference>
<reference evidence="6 7" key="1">
    <citation type="journal article" date="2014" name="Genome Biol. Evol.">
        <title>Comparative Genomics of the Campylobacter lari Group.</title>
        <authorList>
            <person name="Miller W.G."/>
            <person name="Yee E."/>
            <person name="Chapman M.H."/>
            <person name="Smith T.P."/>
            <person name="Bono J.L."/>
            <person name="Huynh S."/>
            <person name="Parker C.T."/>
            <person name="Vandamme P."/>
            <person name="Luong K."/>
            <person name="Korlach J."/>
        </authorList>
    </citation>
    <scope>NUCLEOTIDE SEQUENCE [LARGE SCALE GENOMIC DNA]</scope>
    <source>
        <strain evidence="6 7">LMG 24374</strain>
    </source>
</reference>
<dbReference type="InterPro" id="IPR017871">
    <property type="entry name" value="ABC_transporter-like_CS"/>
</dbReference>
<dbReference type="SMART" id="SM00382">
    <property type="entry name" value="AAA"/>
    <property type="match status" value="1"/>
</dbReference>
<dbReference type="Gene3D" id="3.40.50.300">
    <property type="entry name" value="P-loop containing nucleotide triphosphate hydrolases"/>
    <property type="match status" value="1"/>
</dbReference>